<evidence type="ECO:0000313" key="1">
    <source>
        <dbReference type="EMBL" id="KIE05652.1"/>
    </source>
</evidence>
<protein>
    <submittedName>
        <fullName evidence="1">Uncharacterized protein</fullName>
    </submittedName>
</protein>
<evidence type="ECO:0000313" key="2">
    <source>
        <dbReference type="Proteomes" id="UP000031258"/>
    </source>
</evidence>
<dbReference type="Proteomes" id="UP000031258">
    <property type="component" value="Unassembled WGS sequence"/>
</dbReference>
<keyword evidence="2" id="KW-1185">Reference proteome</keyword>
<organism evidence="1 2">
    <name type="scientific">Candidatus Jidaibacter acanthamoebae</name>
    <dbReference type="NCBI Taxonomy" id="86105"/>
    <lineage>
        <taxon>Bacteria</taxon>
        <taxon>Pseudomonadati</taxon>
        <taxon>Pseudomonadota</taxon>
        <taxon>Alphaproteobacteria</taxon>
        <taxon>Rickettsiales</taxon>
        <taxon>Candidatus Midichloriaceae</taxon>
        <taxon>Candidatus Jidaibacter</taxon>
    </lineage>
</organism>
<sequence>MNFLLSNRTVTLGAIGLMFFLAYSNYKEYKKEYTPEYYKKQEVFYKGVNQTESKGANAKHSINFDPHKDPDDYSLTEKVIYKVFKNDIEKAKQISGQAASRLNTNHDTQTIRGMSNQLSRFTPPPPQQQAIAGSSDATPLIFGAKGGDKLTFSYKVRELENAIPYSKQIILGKKNAPQAIEKALIGMTVGEKRLTKLALKEIDKNSRSDEKVVIEITLHKIG</sequence>
<comment type="caution">
    <text evidence="1">The sequence shown here is derived from an EMBL/GenBank/DDBJ whole genome shotgun (WGS) entry which is preliminary data.</text>
</comment>
<proteinExistence type="predicted"/>
<dbReference type="SUPFAM" id="SSF54534">
    <property type="entry name" value="FKBP-like"/>
    <property type="match status" value="1"/>
</dbReference>
<name>A0A0C1MU82_9RICK</name>
<reference evidence="1 2" key="1">
    <citation type="submission" date="2014-11" db="EMBL/GenBank/DDBJ databases">
        <title>A Rickettsiales Symbiont of Amoebae With Ancient Features.</title>
        <authorList>
            <person name="Schulz F."/>
            <person name="Martijn J."/>
            <person name="Wascher F."/>
            <person name="Kostanjsek R."/>
            <person name="Ettema T.J."/>
            <person name="Horn M."/>
        </authorList>
    </citation>
    <scope>NUCLEOTIDE SEQUENCE [LARGE SCALE GENOMIC DNA]</scope>
    <source>
        <strain evidence="1 2">UWC36</strain>
    </source>
</reference>
<accession>A0A0C1MU82</accession>
<dbReference type="OrthoDB" id="9801223at2"/>
<dbReference type="STRING" id="86105.NF27_DP01960"/>
<dbReference type="RefSeq" id="WP_039455940.1">
    <property type="nucleotide sequence ID" value="NZ_JSWE01000092.1"/>
</dbReference>
<dbReference type="AlphaFoldDB" id="A0A0C1MU82"/>
<gene>
    <name evidence="1" type="ORF">NF27_DP01960</name>
</gene>
<dbReference type="EMBL" id="JSWE01000092">
    <property type="protein sequence ID" value="KIE05652.1"/>
    <property type="molecule type" value="Genomic_DNA"/>
</dbReference>